<organism evidence="2 3">
    <name type="scientific">Caerostris extrusa</name>
    <name type="common">Bark spider</name>
    <name type="synonym">Caerostris bankana</name>
    <dbReference type="NCBI Taxonomy" id="172846"/>
    <lineage>
        <taxon>Eukaryota</taxon>
        <taxon>Metazoa</taxon>
        <taxon>Ecdysozoa</taxon>
        <taxon>Arthropoda</taxon>
        <taxon>Chelicerata</taxon>
        <taxon>Arachnida</taxon>
        <taxon>Araneae</taxon>
        <taxon>Araneomorphae</taxon>
        <taxon>Entelegynae</taxon>
        <taxon>Araneoidea</taxon>
        <taxon>Araneidae</taxon>
        <taxon>Caerostris</taxon>
    </lineage>
</organism>
<gene>
    <name evidence="2" type="ORF">CEXT_784771</name>
</gene>
<proteinExistence type="predicted"/>
<comment type="caution">
    <text evidence="2">The sequence shown here is derived from an EMBL/GenBank/DDBJ whole genome shotgun (WGS) entry which is preliminary data.</text>
</comment>
<dbReference type="Proteomes" id="UP001054945">
    <property type="component" value="Unassembled WGS sequence"/>
</dbReference>
<name>A0AAV4UK14_CAEEX</name>
<protein>
    <submittedName>
        <fullName evidence="2">Uncharacterized protein</fullName>
    </submittedName>
</protein>
<feature type="region of interest" description="Disordered" evidence="1">
    <location>
        <begin position="65"/>
        <end position="122"/>
    </location>
</feature>
<reference evidence="2 3" key="1">
    <citation type="submission" date="2021-06" db="EMBL/GenBank/DDBJ databases">
        <title>Caerostris extrusa draft genome.</title>
        <authorList>
            <person name="Kono N."/>
            <person name="Arakawa K."/>
        </authorList>
    </citation>
    <scope>NUCLEOTIDE SEQUENCE [LARGE SCALE GENOMIC DNA]</scope>
</reference>
<evidence type="ECO:0000256" key="1">
    <source>
        <dbReference type="SAM" id="MobiDB-lite"/>
    </source>
</evidence>
<evidence type="ECO:0000313" key="3">
    <source>
        <dbReference type="Proteomes" id="UP001054945"/>
    </source>
</evidence>
<sequence>MTYTSTFVYHASKLTRTSSPFLSGFPMTLIRLSRSQNEFRSHLKRVHFVDRARSKEAERCKVISETKHEATVRDAPEKDPLHFINTNDDHQEHYDRERSQKQKEEEAKNKEAKAPQKRDRGK</sequence>
<dbReference type="EMBL" id="BPLR01013031">
    <property type="protein sequence ID" value="GIY58187.1"/>
    <property type="molecule type" value="Genomic_DNA"/>
</dbReference>
<dbReference type="AlphaFoldDB" id="A0AAV4UK14"/>
<keyword evidence="3" id="KW-1185">Reference proteome</keyword>
<accession>A0AAV4UK14</accession>
<evidence type="ECO:0000313" key="2">
    <source>
        <dbReference type="EMBL" id="GIY58187.1"/>
    </source>
</evidence>